<name>A0ABT3AQB8_9RHOB</name>
<evidence type="ECO:0000259" key="1">
    <source>
        <dbReference type="Pfam" id="PF00535"/>
    </source>
</evidence>
<dbReference type="PANTHER" id="PTHR43685:SF2">
    <property type="entry name" value="GLYCOSYLTRANSFERASE 2-LIKE DOMAIN-CONTAINING PROTEIN"/>
    <property type="match status" value="1"/>
</dbReference>
<protein>
    <submittedName>
        <fullName evidence="2">Glycosyltransferase family 2 protein</fullName>
    </submittedName>
</protein>
<dbReference type="EMBL" id="JAOWLB010000023">
    <property type="protein sequence ID" value="MCV2890863.1"/>
    <property type="molecule type" value="Genomic_DNA"/>
</dbReference>
<evidence type="ECO:0000313" key="2">
    <source>
        <dbReference type="EMBL" id="MCV2890863.1"/>
    </source>
</evidence>
<sequence>MVERPYFTVLMPTNGREDVVGHAIGSVLAQTETDFELLVVGDGCTDGTESCVRAIGDPRLRWLGYDKAPGPGYGNRNRALHEARGEVIAFAQHDDLMFPDHLQIMRQLFRRTTAMWAYSRPLWIDDDGFIIPFFVNLTVPAARNAFMTQRNVIPSNCVAARRDALLAVGGFDATAERAGDWVLWKAVIEQYGPNSIAFARTPTSLHFRALWKPGEKPWGPPPLSHMAAMARFSPQWPRALKLDLEPGMPPQAHVAAMLEADTAGLVARIRASTANLQDHFAWISSFNPLEAGGG</sequence>
<keyword evidence="3" id="KW-1185">Reference proteome</keyword>
<dbReference type="Proteomes" id="UP001320899">
    <property type="component" value="Unassembled WGS sequence"/>
</dbReference>
<dbReference type="InterPro" id="IPR001173">
    <property type="entry name" value="Glyco_trans_2-like"/>
</dbReference>
<dbReference type="PANTHER" id="PTHR43685">
    <property type="entry name" value="GLYCOSYLTRANSFERASE"/>
    <property type="match status" value="1"/>
</dbReference>
<dbReference type="InterPro" id="IPR050834">
    <property type="entry name" value="Glycosyltransf_2"/>
</dbReference>
<comment type="caution">
    <text evidence="2">The sequence shown here is derived from an EMBL/GenBank/DDBJ whole genome shotgun (WGS) entry which is preliminary data.</text>
</comment>
<dbReference type="Gene3D" id="3.90.550.10">
    <property type="entry name" value="Spore Coat Polysaccharide Biosynthesis Protein SpsA, Chain A"/>
    <property type="match status" value="1"/>
</dbReference>
<evidence type="ECO:0000313" key="3">
    <source>
        <dbReference type="Proteomes" id="UP001320899"/>
    </source>
</evidence>
<proteinExistence type="predicted"/>
<reference evidence="2 3" key="1">
    <citation type="submission" date="2022-10" db="EMBL/GenBank/DDBJ databases">
        <title>Ruegeria sp. nov., isolated from ocean surface sediments.</title>
        <authorList>
            <person name="He W."/>
            <person name="Xue H.-P."/>
            <person name="Zhang D.-F."/>
        </authorList>
    </citation>
    <scope>NUCLEOTIDE SEQUENCE [LARGE SCALE GENOMIC DNA]</scope>
    <source>
        <strain evidence="2 3">XHP0148</strain>
    </source>
</reference>
<dbReference type="SUPFAM" id="SSF53448">
    <property type="entry name" value="Nucleotide-diphospho-sugar transferases"/>
    <property type="match status" value="1"/>
</dbReference>
<gene>
    <name evidence="2" type="ORF">OE747_21230</name>
</gene>
<organism evidence="2 3">
    <name type="scientific">Ruegeria aquimaris</name>
    <dbReference type="NCBI Taxonomy" id="2984333"/>
    <lineage>
        <taxon>Bacteria</taxon>
        <taxon>Pseudomonadati</taxon>
        <taxon>Pseudomonadota</taxon>
        <taxon>Alphaproteobacteria</taxon>
        <taxon>Rhodobacterales</taxon>
        <taxon>Roseobacteraceae</taxon>
        <taxon>Ruegeria</taxon>
    </lineage>
</organism>
<accession>A0ABT3AQB8</accession>
<dbReference type="CDD" id="cd00761">
    <property type="entry name" value="Glyco_tranf_GTA_type"/>
    <property type="match status" value="1"/>
</dbReference>
<dbReference type="Pfam" id="PF00535">
    <property type="entry name" value="Glycos_transf_2"/>
    <property type="match status" value="1"/>
</dbReference>
<feature type="domain" description="Glycosyltransferase 2-like" evidence="1">
    <location>
        <begin position="8"/>
        <end position="132"/>
    </location>
</feature>
<dbReference type="RefSeq" id="WP_404818346.1">
    <property type="nucleotide sequence ID" value="NZ_JAOWLB010000023.1"/>
</dbReference>
<dbReference type="InterPro" id="IPR029044">
    <property type="entry name" value="Nucleotide-diphossugar_trans"/>
</dbReference>